<dbReference type="GO" id="GO:0003700">
    <property type="term" value="F:DNA-binding transcription factor activity"/>
    <property type="evidence" value="ECO:0007669"/>
    <property type="project" value="InterPro"/>
</dbReference>
<dbReference type="AlphaFoldDB" id="A0A315ZZZ4"/>
<evidence type="ECO:0000256" key="3">
    <source>
        <dbReference type="ARBA" id="ARBA00022490"/>
    </source>
</evidence>
<dbReference type="SUPFAM" id="SSF52172">
    <property type="entry name" value="CheY-like"/>
    <property type="match status" value="1"/>
</dbReference>
<dbReference type="OrthoDB" id="9794370at2"/>
<evidence type="ECO:0000256" key="2">
    <source>
        <dbReference type="ARBA" id="ARBA00018672"/>
    </source>
</evidence>
<comment type="subcellular location">
    <subcellularLocation>
        <location evidence="1">Cytoplasm</location>
    </subcellularLocation>
</comment>
<dbReference type="RefSeq" id="WP_109710184.1">
    <property type="nucleotide sequence ID" value="NZ_QGDS01000004.1"/>
</dbReference>
<comment type="function">
    <text evidence="9">May play the central regulatory role in sporulation. It may be an element of the effector pathway responsible for the activation of sporulation genes in response to nutritional stress. Spo0A may act in concert with spo0H (a sigma factor) to control the expression of some genes that are critical to the sporulation process.</text>
</comment>
<sequence>MRIVIVEDEIKIREGMGKLIESLTNHIVLGKAANGEDGLDMILRFKPDLVITDIRMPRMDGLEMTRRIYEHKVPSHVVILSGYSEFEYAKKAIQYGVDDYLLKPLAADDVQEMLIKIEEKIKREQLSNGAPEIHLRNLILGDEKDIKKNCGILEEIFGLPQMEAYQLFVGYIGSAPASYRGEMEKSFEELKEKYREMKMYYIHMDHLQRVYFLAGADFGSGNLEALEKSFYNRMISHYHNKDEKAIWTRQVFHNLEELKAVSEKLNNLISYGLVLKPEAWLTEEAAEQYHPAVFTAPADIYNRIRGTICQENLEGLKESAKEFLRYMGEGRFEAEDIRRAFVKSYYLIGDTLQDIDRYLWEQLKKSNLLRNIEDAVTWHELEKAYWDVIQVITSAKVKREDISNYVIKKAINYIRGHYQEGLTQEEISRELEITPEYLSTLFNREMGINFSTFLKQFRISHAKRLLKGTDMRIYEIAKSIGYGDPKYFQRVFKEEVGVSPGEYRQMN</sequence>
<dbReference type="SMART" id="SM00342">
    <property type="entry name" value="HTH_ARAC"/>
    <property type="match status" value="1"/>
</dbReference>
<evidence type="ECO:0000256" key="10">
    <source>
        <dbReference type="PROSITE-ProRule" id="PRU00169"/>
    </source>
</evidence>
<dbReference type="CDD" id="cd17536">
    <property type="entry name" value="REC_YesN-like"/>
    <property type="match status" value="1"/>
</dbReference>
<keyword evidence="5" id="KW-0902">Two-component regulatory system</keyword>
<evidence type="ECO:0000256" key="5">
    <source>
        <dbReference type="ARBA" id="ARBA00023012"/>
    </source>
</evidence>
<dbReference type="InterPro" id="IPR051552">
    <property type="entry name" value="HptR"/>
</dbReference>
<evidence type="ECO:0000313" key="13">
    <source>
        <dbReference type="EMBL" id="SUQ13868.1"/>
    </source>
</evidence>
<organism evidence="13 14">
    <name type="scientific">Faecalicatena contorta</name>
    <dbReference type="NCBI Taxonomy" id="39482"/>
    <lineage>
        <taxon>Bacteria</taxon>
        <taxon>Bacillati</taxon>
        <taxon>Bacillota</taxon>
        <taxon>Clostridia</taxon>
        <taxon>Lachnospirales</taxon>
        <taxon>Lachnospiraceae</taxon>
        <taxon>Faecalicatena</taxon>
    </lineage>
</organism>
<keyword evidence="7" id="KW-0238">DNA-binding</keyword>
<gene>
    <name evidence="13" type="ORF">SAMN05216529_104179</name>
</gene>
<dbReference type="PANTHER" id="PTHR42713">
    <property type="entry name" value="HISTIDINE KINASE-RELATED"/>
    <property type="match status" value="1"/>
</dbReference>
<feature type="modified residue" description="4-aspartylphosphate" evidence="10">
    <location>
        <position position="53"/>
    </location>
</feature>
<keyword evidence="3" id="KW-0963">Cytoplasm</keyword>
<evidence type="ECO:0000256" key="1">
    <source>
        <dbReference type="ARBA" id="ARBA00004496"/>
    </source>
</evidence>
<evidence type="ECO:0000313" key="14">
    <source>
        <dbReference type="Proteomes" id="UP000254051"/>
    </source>
</evidence>
<accession>A0A315ZZZ4</accession>
<dbReference type="PANTHER" id="PTHR42713:SF3">
    <property type="entry name" value="TRANSCRIPTIONAL REGULATORY PROTEIN HPTR"/>
    <property type="match status" value="1"/>
</dbReference>
<proteinExistence type="predicted"/>
<name>A0A315ZZZ4_9FIRM</name>
<dbReference type="SUPFAM" id="SSF46689">
    <property type="entry name" value="Homeodomain-like"/>
    <property type="match status" value="2"/>
</dbReference>
<feature type="domain" description="Response regulatory" evidence="12">
    <location>
        <begin position="2"/>
        <end position="118"/>
    </location>
</feature>
<dbReference type="PROSITE" id="PS01124">
    <property type="entry name" value="HTH_ARAC_FAMILY_2"/>
    <property type="match status" value="1"/>
</dbReference>
<dbReference type="SMART" id="SM00448">
    <property type="entry name" value="REC"/>
    <property type="match status" value="1"/>
</dbReference>
<keyword evidence="14" id="KW-1185">Reference proteome</keyword>
<evidence type="ECO:0000259" key="11">
    <source>
        <dbReference type="PROSITE" id="PS01124"/>
    </source>
</evidence>
<evidence type="ECO:0000259" key="12">
    <source>
        <dbReference type="PROSITE" id="PS50110"/>
    </source>
</evidence>
<dbReference type="InterPro" id="IPR011006">
    <property type="entry name" value="CheY-like_superfamily"/>
</dbReference>
<evidence type="ECO:0000256" key="8">
    <source>
        <dbReference type="ARBA" id="ARBA00023163"/>
    </source>
</evidence>
<dbReference type="InterPro" id="IPR001789">
    <property type="entry name" value="Sig_transdc_resp-reg_receiver"/>
</dbReference>
<keyword evidence="6" id="KW-0805">Transcription regulation</keyword>
<dbReference type="Gene3D" id="1.10.10.60">
    <property type="entry name" value="Homeodomain-like"/>
    <property type="match status" value="2"/>
</dbReference>
<evidence type="ECO:0000256" key="4">
    <source>
        <dbReference type="ARBA" id="ARBA00022553"/>
    </source>
</evidence>
<dbReference type="PROSITE" id="PS50110">
    <property type="entry name" value="RESPONSE_REGULATORY"/>
    <property type="match status" value="1"/>
</dbReference>
<dbReference type="InterPro" id="IPR020449">
    <property type="entry name" value="Tscrpt_reg_AraC-type_HTH"/>
</dbReference>
<dbReference type="GO" id="GO:0005737">
    <property type="term" value="C:cytoplasm"/>
    <property type="evidence" value="ECO:0007669"/>
    <property type="project" value="UniProtKB-SubCell"/>
</dbReference>
<evidence type="ECO:0000256" key="7">
    <source>
        <dbReference type="ARBA" id="ARBA00023125"/>
    </source>
</evidence>
<dbReference type="Gene3D" id="3.40.50.2300">
    <property type="match status" value="1"/>
</dbReference>
<dbReference type="Proteomes" id="UP000254051">
    <property type="component" value="Unassembled WGS sequence"/>
</dbReference>
<keyword evidence="4 10" id="KW-0597">Phosphoprotein</keyword>
<evidence type="ECO:0000256" key="6">
    <source>
        <dbReference type="ARBA" id="ARBA00023015"/>
    </source>
</evidence>
<feature type="domain" description="HTH araC/xylS-type" evidence="11">
    <location>
        <begin position="408"/>
        <end position="506"/>
    </location>
</feature>
<dbReference type="InterPro" id="IPR009057">
    <property type="entry name" value="Homeodomain-like_sf"/>
</dbReference>
<keyword evidence="8" id="KW-0804">Transcription</keyword>
<protein>
    <recommendedName>
        <fullName evidence="2">Stage 0 sporulation protein A homolog</fullName>
    </recommendedName>
</protein>
<evidence type="ECO:0000256" key="9">
    <source>
        <dbReference type="ARBA" id="ARBA00024867"/>
    </source>
</evidence>
<dbReference type="GO" id="GO:0000160">
    <property type="term" value="P:phosphorelay signal transduction system"/>
    <property type="evidence" value="ECO:0007669"/>
    <property type="project" value="UniProtKB-KW"/>
</dbReference>
<dbReference type="Pfam" id="PF12833">
    <property type="entry name" value="HTH_18"/>
    <property type="match status" value="1"/>
</dbReference>
<reference evidence="14" key="1">
    <citation type="submission" date="2017-07" db="EMBL/GenBank/DDBJ databases">
        <authorList>
            <person name="Varghese N."/>
            <person name="Submissions S."/>
        </authorList>
    </citation>
    <scope>NUCLEOTIDE SEQUENCE [LARGE SCALE GENOMIC DNA]</scope>
    <source>
        <strain evidence="14">NLAE-zl-C134</strain>
    </source>
</reference>
<dbReference type="EMBL" id="UHJJ01000004">
    <property type="protein sequence ID" value="SUQ13868.1"/>
    <property type="molecule type" value="Genomic_DNA"/>
</dbReference>
<dbReference type="InterPro" id="IPR018060">
    <property type="entry name" value="HTH_AraC"/>
</dbReference>
<dbReference type="Pfam" id="PF00072">
    <property type="entry name" value="Response_reg"/>
    <property type="match status" value="1"/>
</dbReference>
<dbReference type="GO" id="GO:0043565">
    <property type="term" value="F:sequence-specific DNA binding"/>
    <property type="evidence" value="ECO:0007669"/>
    <property type="project" value="InterPro"/>
</dbReference>
<dbReference type="PRINTS" id="PR00032">
    <property type="entry name" value="HTHARAC"/>
</dbReference>